<keyword evidence="1" id="KW-0812">Transmembrane</keyword>
<feature type="transmembrane region" description="Helical" evidence="1">
    <location>
        <begin position="48"/>
        <end position="72"/>
    </location>
</feature>
<evidence type="ECO:0000313" key="2">
    <source>
        <dbReference type="EMBL" id="CDR33954.1"/>
    </source>
</evidence>
<proteinExistence type="predicted"/>
<protein>
    <submittedName>
        <fullName evidence="2">Membrane protein</fullName>
    </submittedName>
</protein>
<keyword evidence="1" id="KW-0472">Membrane</keyword>
<keyword evidence="1" id="KW-1133">Transmembrane helix</keyword>
<name>A0A090DZ29_9BACT</name>
<dbReference type="STRING" id="1437425.CSEC_1128"/>
<gene>
    <name evidence="2" type="ORF">CSEC_1128</name>
</gene>
<dbReference type="EMBL" id="CCEJ010000004">
    <property type="protein sequence ID" value="CDR33954.1"/>
    <property type="molecule type" value="Genomic_DNA"/>
</dbReference>
<feature type="transmembrane region" description="Helical" evidence="1">
    <location>
        <begin position="84"/>
        <end position="108"/>
    </location>
</feature>
<evidence type="ECO:0000313" key="3">
    <source>
        <dbReference type="Proteomes" id="UP000031552"/>
    </source>
</evidence>
<dbReference type="AlphaFoldDB" id="A0A090DZ29"/>
<evidence type="ECO:0000256" key="1">
    <source>
        <dbReference type="SAM" id="Phobius"/>
    </source>
</evidence>
<dbReference type="Proteomes" id="UP000031552">
    <property type="component" value="Unassembled WGS sequence"/>
</dbReference>
<organism evidence="2 3">
    <name type="scientific">Candidatus Criblamydia sequanensis CRIB-18</name>
    <dbReference type="NCBI Taxonomy" id="1437425"/>
    <lineage>
        <taxon>Bacteria</taxon>
        <taxon>Pseudomonadati</taxon>
        <taxon>Chlamydiota</taxon>
        <taxon>Chlamydiia</taxon>
        <taxon>Parachlamydiales</taxon>
        <taxon>Candidatus Criblamydiaceae</taxon>
        <taxon>Candidatus Criblamydia</taxon>
    </lineage>
</organism>
<dbReference type="RefSeq" id="WP_041017466.1">
    <property type="nucleotide sequence ID" value="NZ_CCEJ010000004.1"/>
</dbReference>
<reference evidence="2" key="1">
    <citation type="submission" date="2013-12" db="EMBL/GenBank/DDBJ databases">
        <authorList>
            <person name="Linke B."/>
        </authorList>
    </citation>
    <scope>NUCLEOTIDE SEQUENCE [LARGE SCALE GENOMIC DNA]</scope>
    <source>
        <strain evidence="2">CRIB-18</strain>
    </source>
</reference>
<accession>A0A090DZ29</accession>
<keyword evidence="3" id="KW-1185">Reference proteome</keyword>
<reference evidence="2" key="2">
    <citation type="submission" date="2014-09" db="EMBL/GenBank/DDBJ databases">
        <title>Criblamydia sequanensis harbors a mega-plasmid encoding arsenite resistance.</title>
        <authorList>
            <person name="Bertelli C."/>
            <person name="Goesmann A."/>
            <person name="Greub G."/>
        </authorList>
    </citation>
    <scope>NUCLEOTIDE SEQUENCE [LARGE SCALE GENOMIC DNA]</scope>
    <source>
        <strain evidence="2">CRIB-18</strain>
    </source>
</reference>
<comment type="caution">
    <text evidence="2">The sequence shown here is derived from an EMBL/GenBank/DDBJ whole genome shotgun (WGS) entry which is preliminary data.</text>
</comment>
<sequence>MNSFSPNYDLISLRIMDPPLDVCSCSNDPKPRVIVFSRPLNNWAHLPIAGSFIGLYRVLAGIADLAAGLFKLSLARGMLGLKNITFGAIQIIPTALAIGLLIGTLSVLGIASSLFLASLAHLVSLVALNILLLPLIQRLTINTDKMASSAEVSVFYDNECAIKGSKEYLSANEDHWLEELDTRGIKLHKIFV</sequence>
<feature type="transmembrane region" description="Helical" evidence="1">
    <location>
        <begin position="114"/>
        <end position="136"/>
    </location>
</feature>